<reference evidence="1" key="1">
    <citation type="submission" date="2022-11" db="EMBL/GenBank/DDBJ databases">
        <authorList>
            <person name="Graham C."/>
            <person name="Newman J.D."/>
        </authorList>
    </citation>
    <scope>NUCLEOTIDE SEQUENCE</scope>
    <source>
        <strain evidence="1">DSM 19486</strain>
    </source>
</reference>
<comment type="caution">
    <text evidence="1">The sequence shown here is derived from an EMBL/GenBank/DDBJ whole genome shotgun (WGS) entry which is preliminary data.</text>
</comment>
<proteinExistence type="predicted"/>
<organism evidence="1 2">
    <name type="scientific">Pedobacter agri</name>
    <dbReference type="NCBI Taxonomy" id="454586"/>
    <lineage>
        <taxon>Bacteria</taxon>
        <taxon>Pseudomonadati</taxon>
        <taxon>Bacteroidota</taxon>
        <taxon>Sphingobacteriia</taxon>
        <taxon>Sphingobacteriales</taxon>
        <taxon>Sphingobacteriaceae</taxon>
        <taxon>Pedobacter</taxon>
    </lineage>
</organism>
<dbReference type="InterPro" id="IPR046552">
    <property type="entry name" value="DUF6706"/>
</dbReference>
<dbReference type="EMBL" id="JAPJUH010000005">
    <property type="protein sequence ID" value="MCX3266544.1"/>
    <property type="molecule type" value="Genomic_DNA"/>
</dbReference>
<evidence type="ECO:0000313" key="1">
    <source>
        <dbReference type="EMBL" id="MCX3266544.1"/>
    </source>
</evidence>
<protein>
    <submittedName>
        <fullName evidence="1">Uncharacterized protein</fullName>
    </submittedName>
</protein>
<dbReference type="AlphaFoldDB" id="A0A9X3DFJ0"/>
<accession>A0A9X3DFJ0</accession>
<name>A0A9X3DFJ0_9SPHI</name>
<evidence type="ECO:0000313" key="2">
    <source>
        <dbReference type="Proteomes" id="UP001142592"/>
    </source>
</evidence>
<keyword evidence="2" id="KW-1185">Reference proteome</keyword>
<dbReference type="Pfam" id="PF20449">
    <property type="entry name" value="DUF6706"/>
    <property type="match status" value="1"/>
</dbReference>
<dbReference type="Proteomes" id="UP001142592">
    <property type="component" value="Unassembled WGS sequence"/>
</dbReference>
<dbReference type="RefSeq" id="WP_010602913.1">
    <property type="nucleotide sequence ID" value="NZ_JAPJUH010000005.1"/>
</dbReference>
<sequence>MTIKEALTTKAENLSLSSAKIELALYEGNLDGATQYDPTTMGMALDLVYVTLLLESISISEVREDDVSIKYTNDSKGIVSAIYRKWGLVDPFAPAKPRVTQKQIW</sequence>
<gene>
    <name evidence="1" type="ORF">OQZ29_17430</name>
</gene>